<name>A0A8T2SQV1_CERRI</name>
<keyword evidence="2" id="KW-0472">Membrane</keyword>
<proteinExistence type="predicted"/>
<sequence>MASSSEGHVKQPEDLPPSSSSARIAEEPLNSPYQPSSDVSQDQASAKNHTQSSQQLPWTFDLSGLRWNPGVAGGNSDQATSSAPFVPILCPVPFPGYHGQLEEQRLRSGGIFAVPMVPVIGPLPGFPPSGLIPISYNVPQNLPLSRGAASTSFSEPVDRAVPAEAQDPAAVGHQPGGVNIPAGVLQPGQIHLADGQRHIVRRFHVAVQIDLLLILKLAAVVFIFSQDGSKDRLFLLLFLAVLAYLYQTGALSPILRWISQSAQRAMMPPQQQQAPARPAPVRPGPAERRLGQAANAPGDAPAEVEPDAVDNAAAPLGGDGGDPPDVAGDNVQQQPPEAQRARWWGFLKEVQMLVVGFVTSLLPGFHQHMD</sequence>
<reference evidence="3" key="1">
    <citation type="submission" date="2021-08" db="EMBL/GenBank/DDBJ databases">
        <title>WGS assembly of Ceratopteris richardii.</title>
        <authorList>
            <person name="Marchant D.B."/>
            <person name="Chen G."/>
            <person name="Jenkins J."/>
            <person name="Shu S."/>
            <person name="Leebens-Mack J."/>
            <person name="Grimwood J."/>
            <person name="Schmutz J."/>
            <person name="Soltis P."/>
            <person name="Soltis D."/>
            <person name="Chen Z.-H."/>
        </authorList>
    </citation>
    <scope>NUCLEOTIDE SEQUENCE</scope>
    <source>
        <strain evidence="3">Whitten #5841</strain>
        <tissue evidence="3">Leaf</tissue>
    </source>
</reference>
<dbReference type="PANTHER" id="PTHR36787">
    <property type="entry name" value="TRANSMEMBRANE PROTEIN"/>
    <property type="match status" value="1"/>
</dbReference>
<evidence type="ECO:0000313" key="3">
    <source>
        <dbReference type="EMBL" id="KAH7365612.1"/>
    </source>
</evidence>
<evidence type="ECO:0000313" key="4">
    <source>
        <dbReference type="Proteomes" id="UP000825935"/>
    </source>
</evidence>
<evidence type="ECO:0000256" key="2">
    <source>
        <dbReference type="SAM" id="Phobius"/>
    </source>
</evidence>
<protein>
    <submittedName>
        <fullName evidence="3">Uncharacterized protein</fullName>
    </submittedName>
</protein>
<evidence type="ECO:0000256" key="1">
    <source>
        <dbReference type="SAM" id="MobiDB-lite"/>
    </source>
</evidence>
<feature type="compositionally biased region" description="Low complexity" evidence="1">
    <location>
        <begin position="266"/>
        <end position="276"/>
    </location>
</feature>
<gene>
    <name evidence="3" type="ORF">KP509_18G037500</name>
</gene>
<accession>A0A8T2SQV1</accession>
<feature type="region of interest" description="Disordered" evidence="1">
    <location>
        <begin position="1"/>
        <end position="55"/>
    </location>
</feature>
<feature type="transmembrane region" description="Helical" evidence="2">
    <location>
        <begin position="205"/>
        <end position="224"/>
    </location>
</feature>
<dbReference type="OMA" id="RSSAWYP"/>
<dbReference type="EMBL" id="CM035423">
    <property type="protein sequence ID" value="KAH7365612.1"/>
    <property type="molecule type" value="Genomic_DNA"/>
</dbReference>
<feature type="compositionally biased region" description="Polar residues" evidence="1">
    <location>
        <begin position="31"/>
        <end position="55"/>
    </location>
</feature>
<dbReference type="OrthoDB" id="21589at2759"/>
<dbReference type="AlphaFoldDB" id="A0A8T2SQV1"/>
<feature type="region of interest" description="Disordered" evidence="1">
    <location>
        <begin position="266"/>
        <end position="337"/>
    </location>
</feature>
<comment type="caution">
    <text evidence="3">The sequence shown here is derived from an EMBL/GenBank/DDBJ whole genome shotgun (WGS) entry which is preliminary data.</text>
</comment>
<feature type="transmembrane region" description="Helical" evidence="2">
    <location>
        <begin position="236"/>
        <end position="258"/>
    </location>
</feature>
<organism evidence="3 4">
    <name type="scientific">Ceratopteris richardii</name>
    <name type="common">Triangle waterfern</name>
    <dbReference type="NCBI Taxonomy" id="49495"/>
    <lineage>
        <taxon>Eukaryota</taxon>
        <taxon>Viridiplantae</taxon>
        <taxon>Streptophyta</taxon>
        <taxon>Embryophyta</taxon>
        <taxon>Tracheophyta</taxon>
        <taxon>Polypodiopsida</taxon>
        <taxon>Polypodiidae</taxon>
        <taxon>Polypodiales</taxon>
        <taxon>Pteridineae</taxon>
        <taxon>Pteridaceae</taxon>
        <taxon>Parkerioideae</taxon>
        <taxon>Ceratopteris</taxon>
    </lineage>
</organism>
<keyword evidence="2" id="KW-0812">Transmembrane</keyword>
<keyword evidence="4" id="KW-1185">Reference proteome</keyword>
<dbReference type="Proteomes" id="UP000825935">
    <property type="component" value="Chromosome 18"/>
</dbReference>
<keyword evidence="2" id="KW-1133">Transmembrane helix</keyword>